<name>W1NUV8_AMBTC</name>
<evidence type="ECO:0000313" key="1">
    <source>
        <dbReference type="EMBL" id="ERM99045.1"/>
    </source>
</evidence>
<protein>
    <submittedName>
        <fullName evidence="1">Uncharacterized protein</fullName>
    </submittedName>
</protein>
<keyword evidence="2" id="KW-1185">Reference proteome</keyword>
<dbReference type="Gramene" id="ERM99045">
    <property type="protein sequence ID" value="ERM99045"/>
    <property type="gene ID" value="AMTR_s00101p00073160"/>
</dbReference>
<dbReference type="EMBL" id="KI395058">
    <property type="protein sequence ID" value="ERM99045.1"/>
    <property type="molecule type" value="Genomic_DNA"/>
</dbReference>
<accession>W1NUV8</accession>
<dbReference type="Proteomes" id="UP000017836">
    <property type="component" value="Unassembled WGS sequence"/>
</dbReference>
<evidence type="ECO:0000313" key="2">
    <source>
        <dbReference type="Proteomes" id="UP000017836"/>
    </source>
</evidence>
<sequence length="260" mass="30133">MGLWYAPFVRGLTFHVGLRKRHAMTLQHMYSANFVPFVKSTEKFGKGRKASVYLTSISLLSLLRLFRKWNQTHKTNINTNVGPETNVYHHQWCMHIVHKTVYRPFPNDRWWRSGFAGLSEHTPGNVTFDLEHLSSGKDGDASLVFHDAMIHCYMVYIFEIKGRAHWYDLLANLSQWSWHWPKPFQNKMFSEFQLGHCVAVTEMIPQILSKLACLPRVDCSVQAVHLNDLLIMKHLLTRLESLALVPIPAGSINPILDFYQ</sequence>
<dbReference type="AlphaFoldDB" id="W1NUV8"/>
<gene>
    <name evidence="1" type="ORF">AMTR_s00101p00073160</name>
</gene>
<reference evidence="2" key="1">
    <citation type="journal article" date="2013" name="Science">
        <title>The Amborella genome and the evolution of flowering plants.</title>
        <authorList>
            <consortium name="Amborella Genome Project"/>
        </authorList>
    </citation>
    <scope>NUCLEOTIDE SEQUENCE [LARGE SCALE GENOMIC DNA]</scope>
</reference>
<proteinExistence type="predicted"/>
<dbReference type="HOGENOM" id="CLU_1070944_0_0_1"/>
<organism evidence="1 2">
    <name type="scientific">Amborella trichopoda</name>
    <dbReference type="NCBI Taxonomy" id="13333"/>
    <lineage>
        <taxon>Eukaryota</taxon>
        <taxon>Viridiplantae</taxon>
        <taxon>Streptophyta</taxon>
        <taxon>Embryophyta</taxon>
        <taxon>Tracheophyta</taxon>
        <taxon>Spermatophyta</taxon>
        <taxon>Magnoliopsida</taxon>
        <taxon>Amborellales</taxon>
        <taxon>Amborellaceae</taxon>
        <taxon>Amborella</taxon>
    </lineage>
</organism>